<feature type="region of interest" description="Disordered" evidence="1">
    <location>
        <begin position="196"/>
        <end position="220"/>
    </location>
</feature>
<evidence type="ECO:0000313" key="3">
    <source>
        <dbReference type="Proteomes" id="UP000325313"/>
    </source>
</evidence>
<gene>
    <name evidence="2" type="ORF">PGTUg99_031452</name>
</gene>
<comment type="caution">
    <text evidence="2">The sequence shown here is derived from an EMBL/GenBank/DDBJ whole genome shotgun (WGS) entry which is preliminary data.</text>
</comment>
<proteinExistence type="predicted"/>
<evidence type="ECO:0000313" key="2">
    <source>
        <dbReference type="EMBL" id="KAA1083385.1"/>
    </source>
</evidence>
<evidence type="ECO:0000256" key="1">
    <source>
        <dbReference type="SAM" id="MobiDB-lite"/>
    </source>
</evidence>
<feature type="region of interest" description="Disordered" evidence="1">
    <location>
        <begin position="238"/>
        <end position="273"/>
    </location>
</feature>
<feature type="region of interest" description="Disordered" evidence="1">
    <location>
        <begin position="119"/>
        <end position="139"/>
    </location>
</feature>
<feature type="compositionally biased region" description="Low complexity" evidence="1">
    <location>
        <begin position="29"/>
        <end position="38"/>
    </location>
</feature>
<feature type="region of interest" description="Disordered" evidence="1">
    <location>
        <begin position="1"/>
        <end position="52"/>
    </location>
</feature>
<sequence length="273" mass="28894">MSGADKHPPFFLQPPQRYRPPIKQINRLPSPSASSSAAGTRTPLHSGADELHLSASSYSPQACDLAERSYIALAPRFPPQPPATQADRTVSGADLLQPSTSSYSPHIGLAERSIIASAPLLPPQPPATQANRKAPPGTDFAELSNEASFDLFLAGTSRLSHVHTLLPVICPLSSHLAAQWAVPIIFMGGADHSLLSSSSPNRDIDDRSNAAQDPPLPSQAQAPPWAVLIILMTSADRLHPSSSSPNRQIADRSNDAQAPPLPPQVPAPAEQSK</sequence>
<name>A0A5B0N2F1_PUCGR</name>
<protein>
    <submittedName>
        <fullName evidence="2">Uncharacterized protein</fullName>
    </submittedName>
</protein>
<accession>A0A5B0N2F1</accession>
<reference evidence="2 3" key="1">
    <citation type="submission" date="2019-05" db="EMBL/GenBank/DDBJ databases">
        <title>Emergence of the Ug99 lineage of the wheat stem rust pathogen through somatic hybridization.</title>
        <authorList>
            <person name="Li F."/>
            <person name="Upadhyaya N.M."/>
            <person name="Sperschneider J."/>
            <person name="Matny O."/>
            <person name="Nguyen-Phuc H."/>
            <person name="Mago R."/>
            <person name="Raley C."/>
            <person name="Miller M.E."/>
            <person name="Silverstein K.A.T."/>
            <person name="Henningsen E."/>
            <person name="Hirsch C.D."/>
            <person name="Visser B."/>
            <person name="Pretorius Z.A."/>
            <person name="Steffenson B.J."/>
            <person name="Schwessinger B."/>
            <person name="Dodds P.N."/>
            <person name="Figueroa M."/>
        </authorList>
    </citation>
    <scope>NUCLEOTIDE SEQUENCE [LARGE SCALE GENOMIC DNA]</scope>
    <source>
        <strain evidence="2 3">Ug99</strain>
    </source>
</reference>
<organism evidence="2 3">
    <name type="scientific">Puccinia graminis f. sp. tritici</name>
    <dbReference type="NCBI Taxonomy" id="56615"/>
    <lineage>
        <taxon>Eukaryota</taxon>
        <taxon>Fungi</taxon>
        <taxon>Dikarya</taxon>
        <taxon>Basidiomycota</taxon>
        <taxon>Pucciniomycotina</taxon>
        <taxon>Pucciniomycetes</taxon>
        <taxon>Pucciniales</taxon>
        <taxon>Pucciniaceae</taxon>
        <taxon>Puccinia</taxon>
    </lineage>
</organism>
<dbReference type="Proteomes" id="UP000325313">
    <property type="component" value="Unassembled WGS sequence"/>
</dbReference>
<dbReference type="AlphaFoldDB" id="A0A5B0N2F1"/>
<dbReference type="EMBL" id="VDEP01000438">
    <property type="protein sequence ID" value="KAA1083385.1"/>
    <property type="molecule type" value="Genomic_DNA"/>
</dbReference>